<dbReference type="InterPro" id="IPR036217">
    <property type="entry name" value="MethylDNA_cys_MeTrfase_DNAb"/>
</dbReference>
<evidence type="ECO:0000259" key="2">
    <source>
        <dbReference type="Pfam" id="PF01035"/>
    </source>
</evidence>
<dbReference type="Gene3D" id="1.10.10.10">
    <property type="entry name" value="Winged helix-like DNA-binding domain superfamily/Winged helix DNA-binding domain"/>
    <property type="match status" value="1"/>
</dbReference>
<organism evidence="3 4">
    <name type="scientific">Paraflavisolibacter caeni</name>
    <dbReference type="NCBI Taxonomy" id="2982496"/>
    <lineage>
        <taxon>Bacteria</taxon>
        <taxon>Pseudomonadati</taxon>
        <taxon>Bacteroidota</taxon>
        <taxon>Chitinophagia</taxon>
        <taxon>Chitinophagales</taxon>
        <taxon>Chitinophagaceae</taxon>
        <taxon>Paraflavisolibacter</taxon>
    </lineage>
</organism>
<evidence type="ECO:0000256" key="1">
    <source>
        <dbReference type="ARBA" id="ARBA00022763"/>
    </source>
</evidence>
<dbReference type="GO" id="GO:0003824">
    <property type="term" value="F:catalytic activity"/>
    <property type="evidence" value="ECO:0007669"/>
    <property type="project" value="InterPro"/>
</dbReference>
<dbReference type="RefSeq" id="WP_279295916.1">
    <property type="nucleotide sequence ID" value="NZ_JAOTIF010000002.1"/>
</dbReference>
<proteinExistence type="predicted"/>
<evidence type="ECO:0000313" key="4">
    <source>
        <dbReference type="Proteomes" id="UP001155483"/>
    </source>
</evidence>
<dbReference type="InterPro" id="IPR052520">
    <property type="entry name" value="ATL_DNA_repair"/>
</dbReference>
<accession>A0A9X3BF95</accession>
<dbReference type="SUPFAM" id="SSF46767">
    <property type="entry name" value="Methylated DNA-protein cysteine methyltransferase, C-terminal domain"/>
    <property type="match status" value="1"/>
</dbReference>
<sequence>MPLKKSSDKISRVKPSGLKDDSFFDLVFEIVRQVPKGRVTSYGAIAAALGTRSSARMVGWAMNSSHHVSPTVPAHRVVNRKGLLSGKMHFAYPEQMQELLEKEGVKIIDDQVQDFEKLFWDPVKELGL</sequence>
<dbReference type="AlphaFoldDB" id="A0A9X3BF95"/>
<keyword evidence="4" id="KW-1185">Reference proteome</keyword>
<comment type="caution">
    <text evidence="3">The sequence shown here is derived from an EMBL/GenBank/DDBJ whole genome shotgun (WGS) entry which is preliminary data.</text>
</comment>
<protein>
    <submittedName>
        <fullName evidence="3">MGMT family protein</fullName>
    </submittedName>
</protein>
<dbReference type="GO" id="GO:0006281">
    <property type="term" value="P:DNA repair"/>
    <property type="evidence" value="ECO:0007669"/>
    <property type="project" value="InterPro"/>
</dbReference>
<reference evidence="3" key="2">
    <citation type="submission" date="2023-04" db="EMBL/GenBank/DDBJ databases">
        <title>Paracnuella aquatica gen. nov., sp. nov., a member of the family Chitinophagaceae isolated from a hot spring.</title>
        <authorList>
            <person name="Wang C."/>
        </authorList>
    </citation>
    <scope>NUCLEOTIDE SEQUENCE</scope>
    <source>
        <strain evidence="3">LB-8</strain>
    </source>
</reference>
<dbReference type="PANTHER" id="PTHR42942:SF1">
    <property type="entry name" value="ALKYLTRANSFERASE-LIKE PROTEIN 1"/>
    <property type="match status" value="1"/>
</dbReference>
<dbReference type="CDD" id="cd06445">
    <property type="entry name" value="ATase"/>
    <property type="match status" value="1"/>
</dbReference>
<name>A0A9X3BF95_9BACT</name>
<dbReference type="PANTHER" id="PTHR42942">
    <property type="entry name" value="6-O-METHYLGUANINE DNA METHYLTRANSFERASE"/>
    <property type="match status" value="1"/>
</dbReference>
<dbReference type="Pfam" id="PF01035">
    <property type="entry name" value="DNA_binding_1"/>
    <property type="match status" value="1"/>
</dbReference>
<dbReference type="EMBL" id="JAOTIF010000002">
    <property type="protein sequence ID" value="MCU7548469.1"/>
    <property type="molecule type" value="Genomic_DNA"/>
</dbReference>
<dbReference type="InterPro" id="IPR036388">
    <property type="entry name" value="WH-like_DNA-bd_sf"/>
</dbReference>
<gene>
    <name evidence="3" type="ORF">OCK74_05045</name>
</gene>
<reference evidence="3" key="1">
    <citation type="submission" date="2022-09" db="EMBL/GenBank/DDBJ databases">
        <authorList>
            <person name="Yuan C."/>
            <person name="Ke Z."/>
        </authorList>
    </citation>
    <scope>NUCLEOTIDE SEQUENCE</scope>
    <source>
        <strain evidence="3">LB-8</strain>
    </source>
</reference>
<dbReference type="Proteomes" id="UP001155483">
    <property type="component" value="Unassembled WGS sequence"/>
</dbReference>
<evidence type="ECO:0000313" key="3">
    <source>
        <dbReference type="EMBL" id="MCU7548469.1"/>
    </source>
</evidence>
<keyword evidence="1" id="KW-0227">DNA damage</keyword>
<dbReference type="InterPro" id="IPR014048">
    <property type="entry name" value="MethylDNA_cys_MeTrfase_DNA-bd"/>
</dbReference>
<feature type="domain" description="Methylated-DNA-[protein]-cysteine S-methyltransferase DNA binding" evidence="2">
    <location>
        <begin position="23"/>
        <end position="105"/>
    </location>
</feature>